<feature type="region of interest" description="Disordered" evidence="13">
    <location>
        <begin position="86"/>
        <end position="150"/>
    </location>
</feature>
<dbReference type="Pfam" id="PF22042">
    <property type="entry name" value="EF-G_D2"/>
    <property type="match status" value="1"/>
</dbReference>
<dbReference type="Gene3D" id="2.40.30.10">
    <property type="entry name" value="Translation factors"/>
    <property type="match status" value="2"/>
</dbReference>
<keyword evidence="16" id="KW-1185">Reference proteome</keyword>
<comment type="similarity">
    <text evidence="2 9 10">Belongs to the TRAFAC class translation factor GTPase superfamily. Classic translation factor GTPase family. IF-2 subfamily.</text>
</comment>
<dbReference type="RefSeq" id="WP_068548657.1">
    <property type="nucleotide sequence ID" value="NZ_AP013035.1"/>
</dbReference>
<evidence type="ECO:0000256" key="8">
    <source>
        <dbReference type="ARBA" id="ARBA00023134"/>
    </source>
</evidence>
<dbReference type="SUPFAM" id="SSF50447">
    <property type="entry name" value="Translation proteins"/>
    <property type="match status" value="2"/>
</dbReference>
<dbReference type="Gene3D" id="3.40.50.10050">
    <property type="entry name" value="Translation initiation factor IF- 2, domain 3"/>
    <property type="match status" value="1"/>
</dbReference>
<dbReference type="FunFam" id="3.40.50.300:FF:000019">
    <property type="entry name" value="Translation initiation factor IF-2"/>
    <property type="match status" value="1"/>
</dbReference>
<dbReference type="InterPro" id="IPR015760">
    <property type="entry name" value="TIF_IF2"/>
</dbReference>
<feature type="compositionally biased region" description="Basic residues" evidence="13">
    <location>
        <begin position="123"/>
        <end position="133"/>
    </location>
</feature>
<dbReference type="PANTHER" id="PTHR43381">
    <property type="entry name" value="TRANSLATION INITIATION FACTOR IF-2-RELATED"/>
    <property type="match status" value="1"/>
</dbReference>
<keyword evidence="12" id="KW-0175">Coiled coil</keyword>
<dbReference type="Gene3D" id="3.40.50.300">
    <property type="entry name" value="P-loop containing nucleotide triphosphate hydrolases"/>
    <property type="match status" value="1"/>
</dbReference>
<dbReference type="Pfam" id="PF11987">
    <property type="entry name" value="IF-2"/>
    <property type="match status" value="1"/>
</dbReference>
<dbReference type="CDD" id="cd03702">
    <property type="entry name" value="IF2_mtIF2_II"/>
    <property type="match status" value="1"/>
</dbReference>
<dbReference type="InterPro" id="IPR004161">
    <property type="entry name" value="EFTu-like_2"/>
</dbReference>
<comment type="function">
    <text evidence="9 10">One of the essential components for the initiation of protein synthesis. Protects formylmethionyl-tRNA from spontaneous hydrolysis and promotes its binding to the 30S ribosomal subunits. Also involved in the hydrolysis of GTP during the formation of the 70S ribosomal complex.</text>
</comment>
<feature type="region of interest" description="G-domain" evidence="9">
    <location>
        <begin position="301"/>
        <end position="449"/>
    </location>
</feature>
<dbReference type="GO" id="GO:0003924">
    <property type="term" value="F:GTPase activity"/>
    <property type="evidence" value="ECO:0007669"/>
    <property type="project" value="UniProtKB-UniRule"/>
</dbReference>
<evidence type="ECO:0000259" key="14">
    <source>
        <dbReference type="PROSITE" id="PS51722"/>
    </source>
</evidence>
<keyword evidence="6 9" id="KW-0547">Nucleotide-binding</keyword>
<dbReference type="HAMAP" id="MF_00100_B">
    <property type="entry name" value="IF_2_B"/>
    <property type="match status" value="1"/>
</dbReference>
<evidence type="ECO:0000313" key="16">
    <source>
        <dbReference type="Proteomes" id="UP000063234"/>
    </source>
</evidence>
<dbReference type="Proteomes" id="UP000063234">
    <property type="component" value="Chromosome"/>
</dbReference>
<feature type="coiled-coil region" evidence="12">
    <location>
        <begin position="56"/>
        <end position="83"/>
    </location>
</feature>
<evidence type="ECO:0000256" key="3">
    <source>
        <dbReference type="ARBA" id="ARBA00020675"/>
    </source>
</evidence>
<accession>A0A0S3QRL4</accession>
<dbReference type="CDD" id="cd03692">
    <property type="entry name" value="mtIF2_IVc"/>
    <property type="match status" value="1"/>
</dbReference>
<dbReference type="InterPro" id="IPR000795">
    <property type="entry name" value="T_Tr_GTP-bd_dom"/>
</dbReference>
<feature type="binding site" evidence="9">
    <location>
        <begin position="307"/>
        <end position="314"/>
    </location>
    <ligand>
        <name>GTP</name>
        <dbReference type="ChEBI" id="CHEBI:37565"/>
    </ligand>
</feature>
<dbReference type="InterPro" id="IPR044145">
    <property type="entry name" value="IF2_II"/>
</dbReference>
<evidence type="ECO:0000256" key="4">
    <source>
        <dbReference type="ARBA" id="ARBA00022490"/>
    </source>
</evidence>
<evidence type="ECO:0000256" key="13">
    <source>
        <dbReference type="SAM" id="MobiDB-lite"/>
    </source>
</evidence>
<dbReference type="InterPro" id="IPR027417">
    <property type="entry name" value="P-loop_NTPase"/>
</dbReference>
<dbReference type="InterPro" id="IPR053905">
    <property type="entry name" value="EF-G-like_DII"/>
</dbReference>
<keyword evidence="4 9" id="KW-0963">Cytoplasm</keyword>
<dbReference type="GO" id="GO:0003743">
    <property type="term" value="F:translation initiation factor activity"/>
    <property type="evidence" value="ECO:0007669"/>
    <property type="project" value="UniProtKB-UniRule"/>
</dbReference>
<evidence type="ECO:0000256" key="11">
    <source>
        <dbReference type="RuleBase" id="RU000645"/>
    </source>
</evidence>
<evidence type="ECO:0000313" key="15">
    <source>
        <dbReference type="EMBL" id="BAT70913.1"/>
    </source>
</evidence>
<dbReference type="AlphaFoldDB" id="A0A0S3QRL4"/>
<dbReference type="STRING" id="1298851.TST_0103"/>
<dbReference type="EMBL" id="AP013035">
    <property type="protein sequence ID" value="BAT70913.1"/>
    <property type="molecule type" value="Genomic_DNA"/>
</dbReference>
<dbReference type="PROSITE" id="PS51722">
    <property type="entry name" value="G_TR_2"/>
    <property type="match status" value="1"/>
</dbReference>
<evidence type="ECO:0000256" key="7">
    <source>
        <dbReference type="ARBA" id="ARBA00022917"/>
    </source>
</evidence>
<dbReference type="PROSITE" id="PS01176">
    <property type="entry name" value="IF2"/>
    <property type="match status" value="1"/>
</dbReference>
<keyword evidence="7 9" id="KW-0648">Protein biosynthesis</keyword>
<organism evidence="15 16">
    <name type="scientific">Thermosulfidibacter takaii (strain DSM 17441 / JCM 13301 / NBRC 103674 / ABI70S6)</name>
    <dbReference type="NCBI Taxonomy" id="1298851"/>
    <lineage>
        <taxon>Bacteria</taxon>
        <taxon>Pseudomonadati</taxon>
        <taxon>Thermosulfidibacterota</taxon>
        <taxon>Thermosulfidibacteria</taxon>
        <taxon>Thermosulfidibacterales</taxon>
        <taxon>Thermosulfidibacteraceae</taxon>
    </lineage>
</organism>
<feature type="binding site" evidence="9">
    <location>
        <begin position="353"/>
        <end position="357"/>
    </location>
    <ligand>
        <name>GTP</name>
        <dbReference type="ChEBI" id="CHEBI:37565"/>
    </ligand>
</feature>
<dbReference type="InterPro" id="IPR005225">
    <property type="entry name" value="Small_GTP-bd"/>
</dbReference>
<dbReference type="SUPFAM" id="SSF52156">
    <property type="entry name" value="Initiation factor IF2/eIF5b, domain 3"/>
    <property type="match status" value="1"/>
</dbReference>
<keyword evidence="5 9" id="KW-0396">Initiation factor</keyword>
<sequence>MAAKHRIRVHQIAKEMGITSSEVISGLKEIGIPAKSHMSSITQDEYDKFIEYMTIKREIERRKREKEEKAKKALEVKEEVKQGEKLVAETVEVEEKPQKVKEKPAKAAEEVSVKEKVKEEKPPKKKPPKKKTVKKEEKRPKEETPKVEKVAPEKVEEIAKKFEKKEEEPVEEHEFEVIEPLFTPVKSRRKRRKKKRREEIDIEEVRAEELRSRVDMETGTIKLPETVTIKDLVFMLEADEEEIQELLKSKGIPVTLTQVLPFDVAKMVCEEYGFEVLPEEEELLGVLQEEEDEENLVPRPPVVTVMGHVDHGKTTLLDYIRKTNVAAREAGGITQHIGAYKVKLPEGEITFIDTPGHHAFTTMRARGARVTDIVILVVAADDGVMPQTVEAINHAKAAGVPIIVAINKIDKPEANPERVKQELSKYGLIPEEWGGDTIMVPISAKTGQGVDELLEMVLLQAEMLELKANPNKPARGTVLESKLDPKRGPVATLLVQDGTLRVGDALVAGLHWGKVRAMTNELGQRLKEAGPSTPVEVLGLSDVPLAGEPFFVVDNERKAREISEERKERAKEALQEKPRLSLEEIMKKLTEGEAKELRIVLKADVQGSLEAVKEAIEKLSNDEVSVKVIHSGVGAITETDVMLAEASGAIIIGFNVRPDSKAKKLAEQDKVEIRTYRVIYELLDDVKKAMAGMLEPEYQEVVLGRAEVRQVFNVPKVGKVAGCYVLEGKITRNANIRVLRDGVIIHEGKLSSLKRFKDDVREVAAGYECGMAIEGFNDVKEGDIIEAYEVQEVQREL</sequence>
<dbReference type="InterPro" id="IPR009000">
    <property type="entry name" value="Transl_B-barrel_sf"/>
</dbReference>
<feature type="compositionally biased region" description="Basic and acidic residues" evidence="13">
    <location>
        <begin position="86"/>
        <end position="122"/>
    </location>
</feature>
<evidence type="ECO:0000256" key="1">
    <source>
        <dbReference type="ARBA" id="ARBA00004496"/>
    </source>
</evidence>
<keyword evidence="8 9" id="KW-0342">GTP-binding</keyword>
<dbReference type="CDD" id="cd01887">
    <property type="entry name" value="IF2_eIF5B"/>
    <property type="match status" value="1"/>
</dbReference>
<dbReference type="GO" id="GO:0005829">
    <property type="term" value="C:cytosol"/>
    <property type="evidence" value="ECO:0007669"/>
    <property type="project" value="TreeGrafter"/>
</dbReference>
<dbReference type="SUPFAM" id="SSF52540">
    <property type="entry name" value="P-loop containing nucleoside triphosphate hydrolases"/>
    <property type="match status" value="1"/>
</dbReference>
<dbReference type="InterPro" id="IPR036925">
    <property type="entry name" value="TIF_IF2_dom3_sf"/>
</dbReference>
<feature type="binding site" evidence="9">
    <location>
        <begin position="407"/>
        <end position="410"/>
    </location>
    <ligand>
        <name>GTP</name>
        <dbReference type="ChEBI" id="CHEBI:37565"/>
    </ligand>
</feature>
<evidence type="ECO:0000256" key="2">
    <source>
        <dbReference type="ARBA" id="ARBA00007733"/>
    </source>
</evidence>
<dbReference type="PANTHER" id="PTHR43381:SF5">
    <property type="entry name" value="TR-TYPE G DOMAIN-CONTAINING PROTEIN"/>
    <property type="match status" value="1"/>
</dbReference>
<dbReference type="FunFam" id="3.40.50.10050:FF:000001">
    <property type="entry name" value="Translation initiation factor IF-2"/>
    <property type="match status" value="1"/>
</dbReference>
<comment type="subcellular location">
    <subcellularLocation>
        <location evidence="1 9 11">Cytoplasm</location>
    </subcellularLocation>
</comment>
<evidence type="ECO:0000256" key="9">
    <source>
        <dbReference type="HAMAP-Rule" id="MF_00100"/>
    </source>
</evidence>
<dbReference type="InterPro" id="IPR006847">
    <property type="entry name" value="IF2_N"/>
</dbReference>
<evidence type="ECO:0000256" key="10">
    <source>
        <dbReference type="RuleBase" id="RU000644"/>
    </source>
</evidence>
<dbReference type="GO" id="GO:0005525">
    <property type="term" value="F:GTP binding"/>
    <property type="evidence" value="ECO:0007669"/>
    <property type="project" value="UniProtKB-KW"/>
</dbReference>
<dbReference type="NCBIfam" id="TIGR00487">
    <property type="entry name" value="IF-2"/>
    <property type="match status" value="1"/>
</dbReference>
<proteinExistence type="inferred from homology"/>
<dbReference type="Pfam" id="PF03144">
    <property type="entry name" value="GTP_EFTU_D2"/>
    <property type="match status" value="1"/>
</dbReference>
<dbReference type="PATRIC" id="fig|1298851.3.peg.106"/>
<protein>
    <recommendedName>
        <fullName evidence="3 9">Translation initiation factor IF-2</fullName>
    </recommendedName>
</protein>
<feature type="compositionally biased region" description="Basic and acidic residues" evidence="13">
    <location>
        <begin position="134"/>
        <end position="150"/>
    </location>
</feature>
<name>A0A0S3QRL4_THET7</name>
<gene>
    <name evidence="9 15" type="primary">infB</name>
    <name evidence="15" type="ORF">TST_0103</name>
</gene>
<dbReference type="InterPro" id="IPR023115">
    <property type="entry name" value="TIF_IF2_dom3"/>
</dbReference>
<feature type="domain" description="Tr-type G" evidence="14">
    <location>
        <begin position="298"/>
        <end position="467"/>
    </location>
</feature>
<evidence type="ECO:0000256" key="5">
    <source>
        <dbReference type="ARBA" id="ARBA00022540"/>
    </source>
</evidence>
<dbReference type="FunFam" id="2.40.30.10:FF:000007">
    <property type="entry name" value="Translation initiation factor IF-2"/>
    <property type="match status" value="1"/>
</dbReference>
<dbReference type="Gene3D" id="1.10.10.2480">
    <property type="match status" value="1"/>
</dbReference>
<evidence type="ECO:0000256" key="6">
    <source>
        <dbReference type="ARBA" id="ARBA00022741"/>
    </source>
</evidence>
<dbReference type="KEGG" id="ttk:TST_0103"/>
<dbReference type="Pfam" id="PF00009">
    <property type="entry name" value="GTP_EFTU"/>
    <property type="match status" value="1"/>
</dbReference>
<dbReference type="Pfam" id="PF04760">
    <property type="entry name" value="IF2_N"/>
    <property type="match status" value="1"/>
</dbReference>
<dbReference type="FunFam" id="2.40.30.10:FF:000008">
    <property type="entry name" value="Translation initiation factor IF-2"/>
    <property type="match status" value="1"/>
</dbReference>
<evidence type="ECO:0000256" key="12">
    <source>
        <dbReference type="SAM" id="Coils"/>
    </source>
</evidence>
<dbReference type="OrthoDB" id="9811804at2"/>
<reference evidence="16" key="1">
    <citation type="journal article" date="2018" name="Science">
        <title>A primordial and reversible TCA cycle in a facultatively chemolithoautotrophic thermophile.</title>
        <authorList>
            <person name="Nunoura T."/>
            <person name="Chikaraishi Y."/>
            <person name="Izaki R."/>
            <person name="Suwa T."/>
            <person name="Sato T."/>
            <person name="Harada T."/>
            <person name="Mori K."/>
            <person name="Kato Y."/>
            <person name="Miyazaki M."/>
            <person name="Shimamura S."/>
            <person name="Yanagawa K."/>
            <person name="Shuto A."/>
            <person name="Ohkouchi N."/>
            <person name="Fujita N."/>
            <person name="Takaki Y."/>
            <person name="Atomi H."/>
            <person name="Takai K."/>
        </authorList>
    </citation>
    <scope>NUCLEOTIDE SEQUENCE [LARGE SCALE GENOMIC DNA]</scope>
    <source>
        <strain evidence="16">DSM 17441 / JCM 13301 / NBRC 103674 / ABI70S6</strain>
    </source>
</reference>
<dbReference type="InterPro" id="IPR000178">
    <property type="entry name" value="TF_IF2_bacterial-like"/>
</dbReference>
<dbReference type="NCBIfam" id="TIGR00231">
    <property type="entry name" value="small_GTP"/>
    <property type="match status" value="1"/>
</dbReference>